<sequence>MANIRQIISLSDSAFFTIVTSALEAYSICHQDDSKDDHVPLETYGNLWGYQATTKRKESLLHVVLADSDTSAKCKSGEATPADDTFDLKTDFADSFFPELEYLGDFHSHPYDVNEVKTELELQRGKLFEQSSSDAKFAKYQQGLGKNYQLQIIATVFERHEQVNRASGHIKGDLSCIRFQYLMLRTSSPEFFQFPQGL</sequence>
<protein>
    <recommendedName>
        <fullName evidence="3">JAB domain-containing protein</fullName>
    </recommendedName>
</protein>
<dbReference type="Proteomes" id="UP001160519">
    <property type="component" value="Unassembled WGS sequence"/>
</dbReference>
<organism evidence="1 2">
    <name type="scientific">Candidatus Methylobacter titanis</name>
    <dbReference type="NCBI Taxonomy" id="3053457"/>
    <lineage>
        <taxon>Bacteria</taxon>
        <taxon>Pseudomonadati</taxon>
        <taxon>Pseudomonadota</taxon>
        <taxon>Gammaproteobacteria</taxon>
        <taxon>Methylococcales</taxon>
        <taxon>Methylococcaceae</taxon>
        <taxon>Methylobacter</taxon>
    </lineage>
</organism>
<name>A0AA43Q5V0_9GAMM</name>
<gene>
    <name evidence="1" type="ORF">PSU93_14035</name>
</gene>
<dbReference type="AlphaFoldDB" id="A0AA43Q5V0"/>
<comment type="caution">
    <text evidence="1">The sequence shown here is derived from an EMBL/GenBank/DDBJ whole genome shotgun (WGS) entry which is preliminary data.</text>
</comment>
<evidence type="ECO:0000313" key="1">
    <source>
        <dbReference type="EMBL" id="MDI1232259.1"/>
    </source>
</evidence>
<feature type="non-terminal residue" evidence="1">
    <location>
        <position position="198"/>
    </location>
</feature>
<dbReference type="EMBL" id="JAQSDF010000070">
    <property type="protein sequence ID" value="MDI1232259.1"/>
    <property type="molecule type" value="Genomic_DNA"/>
</dbReference>
<evidence type="ECO:0008006" key="3">
    <source>
        <dbReference type="Google" id="ProtNLM"/>
    </source>
</evidence>
<proteinExistence type="predicted"/>
<evidence type="ECO:0000313" key="2">
    <source>
        <dbReference type="Proteomes" id="UP001160519"/>
    </source>
</evidence>
<reference evidence="1" key="1">
    <citation type="submission" date="2023-01" db="EMBL/GenBank/DDBJ databases">
        <title>Biogeochemical cycle of methane in antarctic sediments.</title>
        <authorList>
            <person name="Roldan D.M."/>
            <person name="Menes R.J."/>
        </authorList>
    </citation>
    <scope>NUCLEOTIDE SEQUENCE [LARGE SCALE GENOMIC DNA]</scope>
    <source>
        <strain evidence="1">K-2018 MAG008</strain>
    </source>
</reference>
<keyword evidence="2" id="KW-1185">Reference proteome</keyword>
<accession>A0AA43Q5V0</accession>